<reference evidence="2 3" key="1">
    <citation type="journal article" date="2012" name="New Phytol.">
        <title>Insight into trade-off between wood decay and parasitism from the genome of a fungal forest pathogen.</title>
        <authorList>
            <person name="Olson A."/>
            <person name="Aerts A."/>
            <person name="Asiegbu F."/>
            <person name="Belbahri L."/>
            <person name="Bouzid O."/>
            <person name="Broberg A."/>
            <person name="Canback B."/>
            <person name="Coutinho P.M."/>
            <person name="Cullen D."/>
            <person name="Dalman K."/>
            <person name="Deflorio G."/>
            <person name="van Diepen L.T."/>
            <person name="Dunand C."/>
            <person name="Duplessis S."/>
            <person name="Durling M."/>
            <person name="Gonthier P."/>
            <person name="Grimwood J."/>
            <person name="Fossdal C.G."/>
            <person name="Hansson D."/>
            <person name="Henrissat B."/>
            <person name="Hietala A."/>
            <person name="Himmelstrand K."/>
            <person name="Hoffmeister D."/>
            <person name="Hogberg N."/>
            <person name="James T.Y."/>
            <person name="Karlsson M."/>
            <person name="Kohler A."/>
            <person name="Kues U."/>
            <person name="Lee Y.H."/>
            <person name="Lin Y.C."/>
            <person name="Lind M."/>
            <person name="Lindquist E."/>
            <person name="Lombard V."/>
            <person name="Lucas S."/>
            <person name="Lunden K."/>
            <person name="Morin E."/>
            <person name="Murat C."/>
            <person name="Park J."/>
            <person name="Raffaello T."/>
            <person name="Rouze P."/>
            <person name="Salamov A."/>
            <person name="Schmutz J."/>
            <person name="Solheim H."/>
            <person name="Stahlberg J."/>
            <person name="Velez H."/>
            <person name="de Vries R.P."/>
            <person name="Wiebenga A."/>
            <person name="Woodward S."/>
            <person name="Yakovlev I."/>
            <person name="Garbelotto M."/>
            <person name="Martin F."/>
            <person name="Grigoriev I.V."/>
            <person name="Stenlid J."/>
        </authorList>
    </citation>
    <scope>NUCLEOTIDE SEQUENCE [LARGE SCALE GENOMIC DNA]</scope>
    <source>
        <strain evidence="2 3">TC 32-1</strain>
    </source>
</reference>
<organism evidence="2 3">
    <name type="scientific">Heterobasidion irregulare (strain TC 32-1)</name>
    <dbReference type="NCBI Taxonomy" id="747525"/>
    <lineage>
        <taxon>Eukaryota</taxon>
        <taxon>Fungi</taxon>
        <taxon>Dikarya</taxon>
        <taxon>Basidiomycota</taxon>
        <taxon>Agaricomycotina</taxon>
        <taxon>Agaricomycetes</taxon>
        <taxon>Russulales</taxon>
        <taxon>Bondarzewiaceae</taxon>
        <taxon>Heterobasidion</taxon>
        <taxon>Heterobasidion annosum species complex</taxon>
    </lineage>
</organism>
<dbReference type="InParanoid" id="W4JVL2"/>
<feature type="compositionally biased region" description="Low complexity" evidence="1">
    <location>
        <begin position="212"/>
        <end position="228"/>
    </location>
</feature>
<dbReference type="AlphaFoldDB" id="W4JVL2"/>
<dbReference type="RefSeq" id="XP_009551013.1">
    <property type="nucleotide sequence ID" value="XM_009552718.1"/>
</dbReference>
<accession>W4JVL2</accession>
<sequence length="228" mass="24394">MDLKTVPTWPPPATPLTSSSRIRRQAPNAPCPAPVLQQDNTRAEAPITGIDTAQLRSWRRTRERGSGHSGVRCSDGTHTLAVPPFFGRRGGLPGDADVSAFIRRAATAPVQVAPESVASQGRSSRAVPRDDGFSNVATRSRDPNVVARYHAGRGAPARGAGDPRQMDLVRVPCLDINPRRAPSPFSGAGARRQRDLRYHLNGGDGDVPSHGPRPAHAQMMPHAAPGRR</sequence>
<dbReference type="HOGENOM" id="CLU_1214903_0_0_1"/>
<keyword evidence="3" id="KW-1185">Reference proteome</keyword>
<name>W4JVL2_HETIT</name>
<evidence type="ECO:0000313" key="2">
    <source>
        <dbReference type="EMBL" id="ETW77519.1"/>
    </source>
</evidence>
<gene>
    <name evidence="2" type="ORF">HETIRDRAFT_454793</name>
</gene>
<feature type="region of interest" description="Disordered" evidence="1">
    <location>
        <begin position="113"/>
        <end position="138"/>
    </location>
</feature>
<feature type="region of interest" description="Disordered" evidence="1">
    <location>
        <begin position="1"/>
        <end position="49"/>
    </location>
</feature>
<evidence type="ECO:0000313" key="3">
    <source>
        <dbReference type="Proteomes" id="UP000030671"/>
    </source>
</evidence>
<dbReference type="KEGG" id="hir:HETIRDRAFT_454793"/>
<feature type="region of interest" description="Disordered" evidence="1">
    <location>
        <begin position="176"/>
        <end position="228"/>
    </location>
</feature>
<proteinExistence type="predicted"/>
<dbReference type="EMBL" id="KI925463">
    <property type="protein sequence ID" value="ETW77519.1"/>
    <property type="molecule type" value="Genomic_DNA"/>
</dbReference>
<protein>
    <submittedName>
        <fullName evidence="2">Uncharacterized protein</fullName>
    </submittedName>
</protein>
<dbReference type="GeneID" id="20676553"/>
<dbReference type="Proteomes" id="UP000030671">
    <property type="component" value="Unassembled WGS sequence"/>
</dbReference>
<evidence type="ECO:0000256" key="1">
    <source>
        <dbReference type="SAM" id="MobiDB-lite"/>
    </source>
</evidence>